<feature type="domain" description="NADP-dependent oxidoreductase" evidence="2">
    <location>
        <begin position="14"/>
        <end position="315"/>
    </location>
</feature>
<keyword evidence="1" id="KW-0560">Oxidoreductase</keyword>
<dbReference type="GO" id="GO:0005737">
    <property type="term" value="C:cytoplasm"/>
    <property type="evidence" value="ECO:0007669"/>
    <property type="project" value="TreeGrafter"/>
</dbReference>
<dbReference type="SUPFAM" id="SSF51430">
    <property type="entry name" value="NAD(P)-linked oxidoreductase"/>
    <property type="match status" value="1"/>
</dbReference>
<dbReference type="OrthoDB" id="37537at2759"/>
<dbReference type="STRING" id="1392247.A0A3N4KZ51"/>
<dbReference type="Pfam" id="PF00248">
    <property type="entry name" value="Aldo_ket_red"/>
    <property type="match status" value="1"/>
</dbReference>
<dbReference type="Gene3D" id="3.20.20.100">
    <property type="entry name" value="NADP-dependent oxidoreductase domain"/>
    <property type="match status" value="1"/>
</dbReference>
<dbReference type="EMBL" id="ML119116">
    <property type="protein sequence ID" value="RPB14748.1"/>
    <property type="molecule type" value="Genomic_DNA"/>
</dbReference>
<evidence type="ECO:0000256" key="1">
    <source>
        <dbReference type="ARBA" id="ARBA00023002"/>
    </source>
</evidence>
<dbReference type="InterPro" id="IPR050791">
    <property type="entry name" value="Aldo-Keto_reductase"/>
</dbReference>
<protein>
    <submittedName>
        <fullName evidence="3">Aldo/keto reductase</fullName>
    </submittedName>
</protein>
<keyword evidence="4" id="KW-1185">Reference proteome</keyword>
<dbReference type="CDD" id="cd19077">
    <property type="entry name" value="AKR_AKR8A1-2"/>
    <property type="match status" value="1"/>
</dbReference>
<evidence type="ECO:0000313" key="4">
    <source>
        <dbReference type="Proteomes" id="UP000277580"/>
    </source>
</evidence>
<dbReference type="PANTHER" id="PTHR43625:SF78">
    <property type="entry name" value="PYRIDOXAL REDUCTASE-RELATED"/>
    <property type="match status" value="1"/>
</dbReference>
<accession>A0A3N4KZ51</accession>
<sequence>MPSILGKEIADTAYGLMGFTWRPYQTPDEDAFRAMKAALAHGANLWNSAEFYGQNTAPLKPTDNLSLLARYFTQYPEDADKVLLSVKGGFNFVTFKPDGSPAGIKRSVEASVAALDGKKKIDIFECARVDKDTPIETTIAALAEYVKDGTIGGIGLSESSAATIRRAHAVHPIAAVEVEFSLWSTEILYNGVAEACAELGIPIVGYSPLGRGFLTGQIRSNADIPDGEYRKHFDRFQPGNFEKNLQLVDAVKEIADRKGVTASQLALAWIKHQSGRGDKPVIIPLFGAVKDTRVEENMKKVEVTDEEAAEIDKILKSIEIVGGRYMKELEHMLLV</sequence>
<gene>
    <name evidence="3" type="ORF">P167DRAFT_563475</name>
</gene>
<dbReference type="AlphaFoldDB" id="A0A3N4KZ51"/>
<reference evidence="3 4" key="1">
    <citation type="journal article" date="2018" name="Nat. Ecol. Evol.">
        <title>Pezizomycetes genomes reveal the molecular basis of ectomycorrhizal truffle lifestyle.</title>
        <authorList>
            <person name="Murat C."/>
            <person name="Payen T."/>
            <person name="Noel B."/>
            <person name="Kuo A."/>
            <person name="Morin E."/>
            <person name="Chen J."/>
            <person name="Kohler A."/>
            <person name="Krizsan K."/>
            <person name="Balestrini R."/>
            <person name="Da Silva C."/>
            <person name="Montanini B."/>
            <person name="Hainaut M."/>
            <person name="Levati E."/>
            <person name="Barry K.W."/>
            <person name="Belfiori B."/>
            <person name="Cichocki N."/>
            <person name="Clum A."/>
            <person name="Dockter R.B."/>
            <person name="Fauchery L."/>
            <person name="Guy J."/>
            <person name="Iotti M."/>
            <person name="Le Tacon F."/>
            <person name="Lindquist E.A."/>
            <person name="Lipzen A."/>
            <person name="Malagnac F."/>
            <person name="Mello A."/>
            <person name="Molinier V."/>
            <person name="Miyauchi S."/>
            <person name="Poulain J."/>
            <person name="Riccioni C."/>
            <person name="Rubini A."/>
            <person name="Sitrit Y."/>
            <person name="Splivallo R."/>
            <person name="Traeger S."/>
            <person name="Wang M."/>
            <person name="Zifcakova L."/>
            <person name="Wipf D."/>
            <person name="Zambonelli A."/>
            <person name="Paolocci F."/>
            <person name="Nowrousian M."/>
            <person name="Ottonello S."/>
            <person name="Baldrian P."/>
            <person name="Spatafora J.W."/>
            <person name="Henrissat B."/>
            <person name="Nagy L.G."/>
            <person name="Aury J.M."/>
            <person name="Wincker P."/>
            <person name="Grigoriev I.V."/>
            <person name="Bonfante P."/>
            <person name="Martin F.M."/>
        </authorList>
    </citation>
    <scope>NUCLEOTIDE SEQUENCE [LARGE SCALE GENOMIC DNA]</scope>
    <source>
        <strain evidence="3 4">CCBAS932</strain>
    </source>
</reference>
<organism evidence="3 4">
    <name type="scientific">Morchella conica CCBAS932</name>
    <dbReference type="NCBI Taxonomy" id="1392247"/>
    <lineage>
        <taxon>Eukaryota</taxon>
        <taxon>Fungi</taxon>
        <taxon>Dikarya</taxon>
        <taxon>Ascomycota</taxon>
        <taxon>Pezizomycotina</taxon>
        <taxon>Pezizomycetes</taxon>
        <taxon>Pezizales</taxon>
        <taxon>Morchellaceae</taxon>
        <taxon>Morchella</taxon>
    </lineage>
</organism>
<dbReference type="InterPro" id="IPR023210">
    <property type="entry name" value="NADP_OxRdtase_dom"/>
</dbReference>
<dbReference type="InParanoid" id="A0A3N4KZ51"/>
<dbReference type="InterPro" id="IPR036812">
    <property type="entry name" value="NAD(P)_OxRdtase_dom_sf"/>
</dbReference>
<dbReference type="Proteomes" id="UP000277580">
    <property type="component" value="Unassembled WGS sequence"/>
</dbReference>
<dbReference type="FunCoup" id="A0A3N4KZ51">
    <property type="interactions" value="36"/>
</dbReference>
<evidence type="ECO:0000259" key="2">
    <source>
        <dbReference type="Pfam" id="PF00248"/>
    </source>
</evidence>
<name>A0A3N4KZ51_9PEZI</name>
<evidence type="ECO:0000313" key="3">
    <source>
        <dbReference type="EMBL" id="RPB14748.1"/>
    </source>
</evidence>
<proteinExistence type="predicted"/>
<dbReference type="PANTHER" id="PTHR43625">
    <property type="entry name" value="AFLATOXIN B1 ALDEHYDE REDUCTASE"/>
    <property type="match status" value="1"/>
</dbReference>
<dbReference type="GO" id="GO:0016491">
    <property type="term" value="F:oxidoreductase activity"/>
    <property type="evidence" value="ECO:0007669"/>
    <property type="project" value="UniProtKB-KW"/>
</dbReference>